<dbReference type="AlphaFoldDB" id="A0A6G3TI98"/>
<dbReference type="Proteomes" id="UP000475666">
    <property type="component" value="Unassembled WGS sequence"/>
</dbReference>
<keyword evidence="2" id="KW-0812">Transmembrane</keyword>
<sequence>MSRDAVTGGGCAVSFAGAVGAVVVWWQTSRTQRHLGNEFENNGQDFGAVLTELPFVFLAGAVVPAVVWGLGAWLLGRRRRPESSEPSESSGVSEFHA</sequence>
<proteinExistence type="predicted"/>
<dbReference type="GeneID" id="96649650"/>
<keyword evidence="2" id="KW-0472">Membrane</keyword>
<protein>
    <submittedName>
        <fullName evidence="3">Uncharacterized protein</fullName>
    </submittedName>
</protein>
<evidence type="ECO:0000256" key="2">
    <source>
        <dbReference type="SAM" id="Phobius"/>
    </source>
</evidence>
<name>A0A6G3TI98_9ACTN</name>
<evidence type="ECO:0000313" key="4">
    <source>
        <dbReference type="Proteomes" id="UP000475666"/>
    </source>
</evidence>
<gene>
    <name evidence="3" type="ORF">G3I66_25155</name>
</gene>
<keyword evidence="2" id="KW-1133">Transmembrane helix</keyword>
<feature type="transmembrane region" description="Helical" evidence="2">
    <location>
        <begin position="55"/>
        <end position="75"/>
    </location>
</feature>
<reference evidence="3 4" key="1">
    <citation type="submission" date="2020-01" db="EMBL/GenBank/DDBJ databases">
        <title>Insect and environment-associated Actinomycetes.</title>
        <authorList>
            <person name="Currrie C."/>
            <person name="Chevrette M."/>
            <person name="Carlson C."/>
            <person name="Stubbendieck R."/>
            <person name="Wendt-Pienkowski E."/>
        </authorList>
    </citation>
    <scope>NUCLEOTIDE SEQUENCE [LARGE SCALE GENOMIC DNA]</scope>
    <source>
        <strain evidence="3 4">SID7739</strain>
    </source>
</reference>
<comment type="caution">
    <text evidence="3">The sequence shown here is derived from an EMBL/GenBank/DDBJ whole genome shotgun (WGS) entry which is preliminary data.</text>
</comment>
<evidence type="ECO:0000313" key="3">
    <source>
        <dbReference type="EMBL" id="NEC36437.1"/>
    </source>
</evidence>
<dbReference type="RefSeq" id="WP_109029345.1">
    <property type="nucleotide sequence ID" value="NZ_BEWD01000002.1"/>
</dbReference>
<dbReference type="EMBL" id="JAAGMQ010000752">
    <property type="protein sequence ID" value="NEC36437.1"/>
    <property type="molecule type" value="Genomic_DNA"/>
</dbReference>
<feature type="region of interest" description="Disordered" evidence="1">
    <location>
        <begin position="78"/>
        <end position="97"/>
    </location>
</feature>
<evidence type="ECO:0000256" key="1">
    <source>
        <dbReference type="SAM" id="MobiDB-lite"/>
    </source>
</evidence>
<accession>A0A6G3TI98</accession>
<organism evidence="3 4">
    <name type="scientific">Streptomyces rubrogriseus</name>
    <dbReference type="NCBI Taxonomy" id="194673"/>
    <lineage>
        <taxon>Bacteria</taxon>
        <taxon>Bacillati</taxon>
        <taxon>Actinomycetota</taxon>
        <taxon>Actinomycetes</taxon>
        <taxon>Kitasatosporales</taxon>
        <taxon>Streptomycetaceae</taxon>
        <taxon>Streptomyces</taxon>
        <taxon>Streptomyces violaceoruber group</taxon>
    </lineage>
</organism>
<feature type="compositionally biased region" description="Low complexity" evidence="1">
    <location>
        <begin position="84"/>
        <end position="97"/>
    </location>
</feature>